<dbReference type="GO" id="GO:0048312">
    <property type="term" value="P:intracellular distribution of mitochondria"/>
    <property type="evidence" value="ECO:0007669"/>
    <property type="project" value="TreeGrafter"/>
</dbReference>
<dbReference type="Pfam" id="PF13236">
    <property type="entry name" value="CLU"/>
    <property type="match status" value="1"/>
</dbReference>
<dbReference type="OMA" id="DGCTQIT"/>
<feature type="domain" description="Clu" evidence="2">
    <location>
        <begin position="289"/>
        <end position="526"/>
    </location>
</feature>
<name>A0A152A2T4_TIELA</name>
<dbReference type="PANTHER" id="PTHR12601">
    <property type="entry name" value="EUKARYOTIC TRANSLATION INITIATION FACTOR 3 SUBUNIT EIF-3"/>
    <property type="match status" value="1"/>
</dbReference>
<reference evidence="3 4" key="1">
    <citation type="submission" date="2015-12" db="EMBL/GenBank/DDBJ databases">
        <title>Dictyostelia acquired genes for synthesis and detection of signals that induce cell-type specialization by lateral gene transfer from prokaryotes.</title>
        <authorList>
            <person name="Gloeckner G."/>
            <person name="Schaap P."/>
        </authorList>
    </citation>
    <scope>NUCLEOTIDE SEQUENCE [LARGE SCALE GENOMIC DNA]</scope>
    <source>
        <strain evidence="3 4">TK</strain>
    </source>
</reference>
<dbReference type="GO" id="GO:0016301">
    <property type="term" value="F:kinase activity"/>
    <property type="evidence" value="ECO:0007669"/>
    <property type="project" value="UniProtKB-KW"/>
</dbReference>
<feature type="compositionally biased region" description="Low complexity" evidence="1">
    <location>
        <begin position="159"/>
        <end position="182"/>
    </location>
</feature>
<dbReference type="EMBL" id="LODT01000013">
    <property type="protein sequence ID" value="KYR00520.1"/>
    <property type="molecule type" value="Genomic_DNA"/>
</dbReference>
<evidence type="ECO:0000259" key="2">
    <source>
        <dbReference type="PROSITE" id="PS51823"/>
    </source>
</evidence>
<keyword evidence="4" id="KW-1185">Reference proteome</keyword>
<dbReference type="SMART" id="SM00367">
    <property type="entry name" value="LRR_CC"/>
    <property type="match status" value="13"/>
</dbReference>
<dbReference type="STRING" id="361077.A0A152A2T4"/>
<comment type="caution">
    <text evidence="3">The sequence shown here is derived from an EMBL/GenBank/DDBJ whole genome shotgun (WGS) entry which is preliminary data.</text>
</comment>
<dbReference type="Pfam" id="PF12807">
    <property type="entry name" value="eIF3_p135"/>
    <property type="match status" value="1"/>
</dbReference>
<dbReference type="InterPro" id="IPR032675">
    <property type="entry name" value="LRR_dom_sf"/>
</dbReference>
<dbReference type="PROSITE" id="PS51823">
    <property type="entry name" value="CLU"/>
    <property type="match status" value="1"/>
</dbReference>
<organism evidence="3 4">
    <name type="scientific">Tieghemostelium lacteum</name>
    <name type="common">Slime mold</name>
    <name type="synonym">Dictyostelium lacteum</name>
    <dbReference type="NCBI Taxonomy" id="361077"/>
    <lineage>
        <taxon>Eukaryota</taxon>
        <taxon>Amoebozoa</taxon>
        <taxon>Evosea</taxon>
        <taxon>Eumycetozoa</taxon>
        <taxon>Dictyostelia</taxon>
        <taxon>Dictyosteliales</taxon>
        <taxon>Raperosteliaceae</taxon>
        <taxon>Tieghemostelium</taxon>
    </lineage>
</organism>
<protein>
    <submittedName>
        <fullName evidence="3">Histidine kinase A</fullName>
    </submittedName>
</protein>
<dbReference type="GO" id="GO:0005737">
    <property type="term" value="C:cytoplasm"/>
    <property type="evidence" value="ECO:0007669"/>
    <property type="project" value="TreeGrafter"/>
</dbReference>
<dbReference type="Proteomes" id="UP000076078">
    <property type="component" value="Unassembled WGS sequence"/>
</dbReference>
<keyword evidence="3" id="KW-0808">Transferase</keyword>
<dbReference type="SUPFAM" id="SSF52047">
    <property type="entry name" value="RNI-like"/>
    <property type="match status" value="3"/>
</dbReference>
<gene>
    <name evidence="3" type="ORF">DLAC_02531</name>
</gene>
<dbReference type="InterPro" id="IPR057207">
    <property type="entry name" value="FBXL15_LRR"/>
</dbReference>
<evidence type="ECO:0000313" key="4">
    <source>
        <dbReference type="Proteomes" id="UP000076078"/>
    </source>
</evidence>
<dbReference type="InterPro" id="IPR033646">
    <property type="entry name" value="CLU-central"/>
</dbReference>
<dbReference type="GO" id="GO:0003729">
    <property type="term" value="F:mRNA binding"/>
    <property type="evidence" value="ECO:0007669"/>
    <property type="project" value="TreeGrafter"/>
</dbReference>
<feature type="region of interest" description="Disordered" evidence="1">
    <location>
        <begin position="88"/>
        <end position="112"/>
    </location>
</feature>
<dbReference type="InterPro" id="IPR006553">
    <property type="entry name" value="Leu-rich_rpt_Cys-con_subtyp"/>
</dbReference>
<dbReference type="InterPro" id="IPR027523">
    <property type="entry name" value="CLU_prot"/>
</dbReference>
<keyword evidence="3" id="KW-0418">Kinase</keyword>
<evidence type="ECO:0000256" key="1">
    <source>
        <dbReference type="SAM" id="MobiDB-lite"/>
    </source>
</evidence>
<feature type="region of interest" description="Disordered" evidence="1">
    <location>
        <begin position="143"/>
        <end position="245"/>
    </location>
</feature>
<dbReference type="InParanoid" id="A0A152A2T4"/>
<proteinExistence type="predicted"/>
<dbReference type="OrthoDB" id="16121at2759"/>
<accession>A0A152A2T4</accession>
<sequence>MTSPTHNGNSNGVASNVDIEISDSINSPPKFNLTSVKNLDIHQLGSKINNFSVINNNVINNHSSSDINNVHHSSSSNNIDLSANSITSSNYSNDSSNNASPTLSDKDKKSRRFSMYVYQHPTDEQKRMITELYGYKEHHEHSGYKYTHDSNTEIEDTSSSDSYSVDESRSRSSSGTFIDSTSPYSKSDKQPPPPPHNNNNNNNKKVTLPTTILPDSKNNNINYNNTTTLNTTTTTTTTTQSPTDLSQIPQSYVETVVQQQNPNVNYGLRTSNYKVPTTTTVQKKDGQYLDDEYDESKSINQPTNPTLSSAKDWNTEFQNLVNSDKIEGYRDLSKLAHDFVYTAKIYGKVIISELTLPLHLKTIKPINIGGIAGGYKYICLGILFKLALDSQGLYVGDQNAMKAAGHELKGLMSYYNCQIDGLHHPLMALIDYRGYRLVAMSLLPITNDTIVYGSSDGGTTVHSDSEIFNQRMKEAARILNLKGHMVGRDQQKLLYSCGDIEGHVGLDGKAYLLDFARVFPPQMKIIENAPPSHLYELIRPELVKSNPKPLSSDALTGWGKFDQMAPEHNYEVKEASFRLLLKVIPDFAKTIDIMDNSEKRELHLTQELHRVGINCRHLGMIRRNVTCKSMRKTLLSEIMARTMKCEIMSNFRSKMKTADTPSEEPFKEVVVSYMNKIFKFDDKDGKKTWPKSLKKSIEKKFLGTFQVKGKNYVTLQYDQFNSKLEEDSMKRYIRGNHIYDVEQEFFVDCVDVQYVMKRFSQLTGVGLTSRALRELMKHDGIRLVQSDVKRMKAKVKAHHLVEFAEGMVLWDEAKLEKSRENIEGPFCPMTSFNNGGTTDRITDRLMGLADDHFRSALSVSPHSGEVSSQWAMMLVERARMARESVPLDADAYYNAAEEKLRNSVFDGGKPKISLENVLLEYSEFLCVWGTKDELELDMNDANGLKSQLFQRASKKLIECIKMNPSKFAMVLSNTKVIEKEFHSSEGFKQMAAYYAGVTTICNCLIQTFESLPKSCHAEIANSIVSNKTPYILLQEELKKNPEIELLRSFQPPTFESFQMVSDACKRMGDQEAQRLAKVDPFAIIRVEMGCLYLRYGYISHVFGIQCSKRSHTKMASIKLLKKSGSLLQKGIDLDPINRDMIVDHIKKFTSSSQFVDFYQSAIGCPSILDFLEDRLLRLAHMSLKDCFHLPIEFIEGLIEYSPRVKMLVLDGCSQITDSTIDLIVRKLPYLETLSLVGCKSITTIISSSILKEFTQREQQTMLKSSGCGDRSFKDGMPLSPNMGSISGSFEFGGQKREHSSSSLLSEGKQCFLEKSKEIVNSLKSSKHHSGSFSPVNPSEAPSSPLNGLVSSLSNIISSTSIVPPGQETSLRPLTFLQTLNLNDCEAITDEKLILIAQMQLPLVNLYLKKCNITDNAILQLTREHTKFAVLELSQTNITDLALNNIAMNCPHLKEIQLDKCSHITFSSVDKLVRQVKNLRLISLADCPLAANDNTLRLIGKYSQELQCLNLTRNAMITDQGMVSMCKHTPQLNELDITQCTNLTDQTIMQMSLSCTKLRILKMVGLNYVFSLKPIGTHLTELVHLDISECHKISSDLGSITKGCTKLNVFRLRRCYGFQDVSLLSEDGEIHQMQRLSFLDCSHGNIEFKAIHSITHSCKSLTNLNISYCKALTDNAIERIANTLQNLKKLKLDGITNITDDGIKSLSEGNVYQQLEVLSLVSCRKISDVSAHHILRFAALKKISVGGCLMTTQGVDLIASNSFELVKICIRPCLNINSTILIEKYPHINLIQLRDIYSE</sequence>
<feature type="compositionally biased region" description="Low complexity" evidence="1">
    <location>
        <begin position="218"/>
        <end position="239"/>
    </location>
</feature>
<evidence type="ECO:0000313" key="3">
    <source>
        <dbReference type="EMBL" id="KYR00520.1"/>
    </source>
</evidence>
<dbReference type="FunCoup" id="A0A152A2T4">
    <property type="interactions" value="169"/>
</dbReference>
<dbReference type="InterPro" id="IPR025697">
    <property type="entry name" value="CLU_dom"/>
</dbReference>
<feature type="compositionally biased region" description="Low complexity" evidence="1">
    <location>
        <begin position="88"/>
        <end position="100"/>
    </location>
</feature>
<dbReference type="Gene3D" id="3.80.10.10">
    <property type="entry name" value="Ribonuclease Inhibitor"/>
    <property type="match status" value="3"/>
</dbReference>
<dbReference type="PANTHER" id="PTHR12601:SF21">
    <property type="entry name" value="CLU DOMAIN-CONTAINING PROTEIN"/>
    <property type="match status" value="1"/>
</dbReference>
<dbReference type="Pfam" id="PF25372">
    <property type="entry name" value="DUF7885"/>
    <property type="match status" value="1"/>
</dbReference>